<evidence type="ECO:0000313" key="2">
    <source>
        <dbReference type="Proteomes" id="UP000005143"/>
    </source>
</evidence>
<name>H0E8K9_9ACTN</name>
<dbReference type="EMBL" id="AGUD01000244">
    <property type="protein sequence ID" value="EHN10009.1"/>
    <property type="molecule type" value="Genomic_DNA"/>
</dbReference>
<proteinExistence type="predicted"/>
<sequence length="127" mass="12571">MPRLNPANVSRLIGVGRIAVGAALLAVPGRVGRPWLGEAGATPAAQVALRGLGIRDALIGMAQIHTAGDPDRGYRWARTSAVADVVDLVATLAAARSLPATGVAATSTVAGAAAVVGLATSRAMQAA</sequence>
<comment type="caution">
    <text evidence="1">The sequence shown here is derived from an EMBL/GenBank/DDBJ whole genome shotgun (WGS) entry which is preliminary data.</text>
</comment>
<dbReference type="Proteomes" id="UP000005143">
    <property type="component" value="Unassembled WGS sequence"/>
</dbReference>
<protein>
    <submittedName>
        <fullName evidence="1">Uncharacterized protein</fullName>
    </submittedName>
</protein>
<gene>
    <name evidence="1" type="ORF">PAI11_31700</name>
</gene>
<evidence type="ECO:0000313" key="1">
    <source>
        <dbReference type="EMBL" id="EHN10009.1"/>
    </source>
</evidence>
<reference evidence="1 2" key="1">
    <citation type="journal article" date="2013" name="Biodegradation">
        <title>Quantitative proteomic analysis of ibuprofen-degrading Patulibacter sp. strain I11.</title>
        <authorList>
            <person name="Almeida B."/>
            <person name="Kjeldal H."/>
            <person name="Lolas I."/>
            <person name="Knudsen A.D."/>
            <person name="Carvalho G."/>
            <person name="Nielsen K.L."/>
            <person name="Barreto Crespo M.T."/>
            <person name="Stensballe A."/>
            <person name="Nielsen J.L."/>
        </authorList>
    </citation>
    <scope>NUCLEOTIDE SEQUENCE [LARGE SCALE GENOMIC DNA]</scope>
    <source>
        <strain evidence="1 2">I11</strain>
    </source>
</reference>
<dbReference type="AlphaFoldDB" id="H0E8K9"/>
<dbReference type="OrthoDB" id="4750289at2"/>
<accession>H0E8K9</accession>
<organism evidence="1 2">
    <name type="scientific">Patulibacter medicamentivorans</name>
    <dbReference type="NCBI Taxonomy" id="1097667"/>
    <lineage>
        <taxon>Bacteria</taxon>
        <taxon>Bacillati</taxon>
        <taxon>Actinomycetota</taxon>
        <taxon>Thermoleophilia</taxon>
        <taxon>Solirubrobacterales</taxon>
        <taxon>Patulibacteraceae</taxon>
        <taxon>Patulibacter</taxon>
    </lineage>
</organism>
<dbReference type="RefSeq" id="WP_007576980.1">
    <property type="nucleotide sequence ID" value="NZ_AGUD01000244.1"/>
</dbReference>
<keyword evidence="2" id="KW-1185">Reference proteome</keyword>